<protein>
    <submittedName>
        <fullName evidence="1">Type II toxin-antitoxin system ParD family antitoxin</fullName>
    </submittedName>
</protein>
<reference evidence="1" key="2">
    <citation type="journal article" date="2022" name="Microbiol. Resour. Announc.">
        <title>Metagenome Sequencing to Explore Phylogenomics of Terrestrial Cyanobacteria.</title>
        <authorList>
            <person name="Ward R.D."/>
            <person name="Stajich J.E."/>
            <person name="Johansen J.R."/>
            <person name="Huntemann M."/>
            <person name="Clum A."/>
            <person name="Foster B."/>
            <person name="Foster B."/>
            <person name="Roux S."/>
            <person name="Palaniappan K."/>
            <person name="Varghese N."/>
            <person name="Mukherjee S."/>
            <person name="Reddy T.B.K."/>
            <person name="Daum C."/>
            <person name="Copeland A."/>
            <person name="Chen I.A."/>
            <person name="Ivanova N.N."/>
            <person name="Kyrpides N.C."/>
            <person name="Shapiro N."/>
            <person name="Eloe-Fadrosh E.A."/>
            <person name="Pietrasiak N."/>
        </authorList>
    </citation>
    <scope>NUCLEOTIDE SEQUENCE</scope>
    <source>
        <strain evidence="1">GSE-NOS-MK-12-04C</strain>
    </source>
</reference>
<dbReference type="InterPro" id="IPR022789">
    <property type="entry name" value="ParD"/>
</dbReference>
<dbReference type="Pfam" id="PF03693">
    <property type="entry name" value="ParD_antitoxin"/>
    <property type="match status" value="1"/>
</dbReference>
<reference evidence="1" key="1">
    <citation type="submission" date="2021-05" db="EMBL/GenBank/DDBJ databases">
        <authorList>
            <person name="Pietrasiak N."/>
            <person name="Ward R."/>
            <person name="Stajich J.E."/>
            <person name="Kurbessoian T."/>
        </authorList>
    </citation>
    <scope>NUCLEOTIDE SEQUENCE</scope>
    <source>
        <strain evidence="1">GSE-NOS-MK-12-04C</strain>
    </source>
</reference>
<organism evidence="1 2">
    <name type="scientific">Cyanomargarita calcarea GSE-NOS-MK-12-04C</name>
    <dbReference type="NCBI Taxonomy" id="2839659"/>
    <lineage>
        <taxon>Bacteria</taxon>
        <taxon>Bacillati</taxon>
        <taxon>Cyanobacteriota</taxon>
        <taxon>Cyanophyceae</taxon>
        <taxon>Nostocales</taxon>
        <taxon>Cyanomargaritaceae</taxon>
        <taxon>Cyanomargarita</taxon>
    </lineage>
</organism>
<dbReference type="PANTHER" id="PTHR36582">
    <property type="entry name" value="ANTITOXIN PARD"/>
    <property type="match status" value="1"/>
</dbReference>
<dbReference type="EMBL" id="JAHHGZ010000010">
    <property type="protein sequence ID" value="MBW4668006.1"/>
    <property type="molecule type" value="Genomic_DNA"/>
</dbReference>
<dbReference type="AlphaFoldDB" id="A0A951UT53"/>
<dbReference type="Gene3D" id="6.10.10.120">
    <property type="entry name" value="Antitoxin ParD1-like"/>
    <property type="match status" value="1"/>
</dbReference>
<dbReference type="InterPro" id="IPR038296">
    <property type="entry name" value="ParD_sf"/>
</dbReference>
<sequence length="88" mass="10233">MSIILTQEQEQFIQAKLQTGKYSTAQEILEFAFRLLDEYEQADSDWINSVREKIDAAIAVSEHTPPVDGKTFVNQIFEQFKHARSRQE</sequence>
<evidence type="ECO:0000313" key="1">
    <source>
        <dbReference type="EMBL" id="MBW4668006.1"/>
    </source>
</evidence>
<dbReference type="Proteomes" id="UP000729701">
    <property type="component" value="Unassembled WGS sequence"/>
</dbReference>
<dbReference type="PANTHER" id="PTHR36582:SF2">
    <property type="entry name" value="ANTITOXIN PARD"/>
    <property type="match status" value="1"/>
</dbReference>
<proteinExistence type="predicted"/>
<name>A0A951UT53_9CYAN</name>
<accession>A0A951UT53</accession>
<gene>
    <name evidence="1" type="ORF">KME60_11405</name>
</gene>
<evidence type="ECO:0000313" key="2">
    <source>
        <dbReference type="Proteomes" id="UP000729701"/>
    </source>
</evidence>
<comment type="caution">
    <text evidence="1">The sequence shown here is derived from an EMBL/GenBank/DDBJ whole genome shotgun (WGS) entry which is preliminary data.</text>
</comment>